<dbReference type="InterPro" id="IPR000917">
    <property type="entry name" value="Sulfatase_N"/>
</dbReference>
<comment type="similarity">
    <text evidence="2">Belongs to the sulfatase family.</text>
</comment>
<dbReference type="SUPFAM" id="SSF53649">
    <property type="entry name" value="Alkaline phosphatase-like"/>
    <property type="match status" value="1"/>
</dbReference>
<dbReference type="PROSITE" id="PS00523">
    <property type="entry name" value="SULFATASE_1"/>
    <property type="match status" value="1"/>
</dbReference>
<comment type="cofactor">
    <cofactor evidence="1">
        <name>Ca(2+)</name>
        <dbReference type="ChEBI" id="CHEBI:29108"/>
    </cofactor>
</comment>
<dbReference type="EMBL" id="BARS01019467">
    <property type="protein sequence ID" value="GAF91243.1"/>
    <property type="molecule type" value="Genomic_DNA"/>
</dbReference>
<proteinExistence type="inferred from homology"/>
<keyword evidence="4" id="KW-0732">Signal</keyword>
<dbReference type="InterPro" id="IPR017850">
    <property type="entry name" value="Alkaline_phosphatase_core_sf"/>
</dbReference>
<evidence type="ECO:0000256" key="2">
    <source>
        <dbReference type="ARBA" id="ARBA00008779"/>
    </source>
</evidence>
<comment type="caution">
    <text evidence="8">The sequence shown here is derived from an EMBL/GenBank/DDBJ whole genome shotgun (WGS) entry which is preliminary data.</text>
</comment>
<organism evidence="8">
    <name type="scientific">marine sediment metagenome</name>
    <dbReference type="NCBI Taxonomy" id="412755"/>
    <lineage>
        <taxon>unclassified sequences</taxon>
        <taxon>metagenomes</taxon>
        <taxon>ecological metagenomes</taxon>
    </lineage>
</organism>
<dbReference type="Gene3D" id="3.40.720.10">
    <property type="entry name" value="Alkaline Phosphatase, subunit A"/>
    <property type="match status" value="1"/>
</dbReference>
<dbReference type="PANTHER" id="PTHR42693">
    <property type="entry name" value="ARYLSULFATASE FAMILY MEMBER"/>
    <property type="match status" value="1"/>
</dbReference>
<evidence type="ECO:0000313" key="8">
    <source>
        <dbReference type="EMBL" id="GAF91243.1"/>
    </source>
</evidence>
<accession>X0TCK2</accession>
<dbReference type="GO" id="GO:0004065">
    <property type="term" value="F:arylsulfatase activity"/>
    <property type="evidence" value="ECO:0007669"/>
    <property type="project" value="TreeGrafter"/>
</dbReference>
<evidence type="ECO:0000259" key="7">
    <source>
        <dbReference type="Pfam" id="PF00884"/>
    </source>
</evidence>
<keyword evidence="3" id="KW-0479">Metal-binding</keyword>
<evidence type="ECO:0000256" key="3">
    <source>
        <dbReference type="ARBA" id="ARBA00022723"/>
    </source>
</evidence>
<evidence type="ECO:0000256" key="4">
    <source>
        <dbReference type="ARBA" id="ARBA00022729"/>
    </source>
</evidence>
<reference evidence="8" key="1">
    <citation type="journal article" date="2014" name="Front. Microbiol.">
        <title>High frequency of phylogenetically diverse reductive dehalogenase-homologous genes in deep subseafloor sedimentary metagenomes.</title>
        <authorList>
            <person name="Kawai M."/>
            <person name="Futagami T."/>
            <person name="Toyoda A."/>
            <person name="Takaki Y."/>
            <person name="Nishi S."/>
            <person name="Hori S."/>
            <person name="Arai W."/>
            <person name="Tsubouchi T."/>
            <person name="Morono Y."/>
            <person name="Uchiyama I."/>
            <person name="Ito T."/>
            <person name="Fujiyama A."/>
            <person name="Inagaki F."/>
            <person name="Takami H."/>
        </authorList>
    </citation>
    <scope>NUCLEOTIDE SEQUENCE</scope>
    <source>
        <strain evidence="8">Expedition CK06-06</strain>
    </source>
</reference>
<protein>
    <recommendedName>
        <fullName evidence="7">Sulfatase N-terminal domain-containing protein</fullName>
    </recommendedName>
</protein>
<evidence type="ECO:0000256" key="1">
    <source>
        <dbReference type="ARBA" id="ARBA00001913"/>
    </source>
</evidence>
<dbReference type="InterPro" id="IPR050738">
    <property type="entry name" value="Sulfatase"/>
</dbReference>
<feature type="domain" description="Sulfatase N-terminal" evidence="7">
    <location>
        <begin position="40"/>
        <end position="179"/>
    </location>
</feature>
<gene>
    <name evidence="8" type="ORF">S01H1_31549</name>
</gene>
<dbReference type="PANTHER" id="PTHR42693:SF42">
    <property type="entry name" value="ARYLSULFATASE G"/>
    <property type="match status" value="1"/>
</dbReference>
<name>X0TCK2_9ZZZZ</name>
<dbReference type="InterPro" id="IPR024607">
    <property type="entry name" value="Sulfatase_CS"/>
</dbReference>
<keyword evidence="6" id="KW-0106">Calcium</keyword>
<keyword evidence="5" id="KW-0378">Hydrolase</keyword>
<dbReference type="Pfam" id="PF00884">
    <property type="entry name" value="Sulfatase"/>
    <property type="match status" value="1"/>
</dbReference>
<dbReference type="GO" id="GO:0046872">
    <property type="term" value="F:metal ion binding"/>
    <property type="evidence" value="ECO:0007669"/>
    <property type="project" value="UniProtKB-KW"/>
</dbReference>
<feature type="non-terminal residue" evidence="8">
    <location>
        <position position="189"/>
    </location>
</feature>
<evidence type="ECO:0000256" key="5">
    <source>
        <dbReference type="ARBA" id="ARBA00022801"/>
    </source>
</evidence>
<sequence length="189" mass="20769">MNRRQFLKSVGFGATALALPGCSPGSSRFTKAGKNAKPKPNFLFILADDLGWSQLGCYDSGFYETPNIDRLAGEGMKFTDAYAACPVCSPTRASIMTGKYPARLHLTDFIAGGAFPYEKYKQPEWQKFLPLEEITIAEVLKTAGYATASFGKWHLSIAKKPPESLPYNPDKQGFDESIVTYKPASNHDP</sequence>
<evidence type="ECO:0000256" key="6">
    <source>
        <dbReference type="ARBA" id="ARBA00022837"/>
    </source>
</evidence>
<dbReference type="AlphaFoldDB" id="X0TCK2"/>